<name>A0AAE1G0J6_PETCI</name>
<organism evidence="2 3">
    <name type="scientific">Petrolisthes cinctipes</name>
    <name type="common">Flat porcelain crab</name>
    <dbReference type="NCBI Taxonomy" id="88211"/>
    <lineage>
        <taxon>Eukaryota</taxon>
        <taxon>Metazoa</taxon>
        <taxon>Ecdysozoa</taxon>
        <taxon>Arthropoda</taxon>
        <taxon>Crustacea</taxon>
        <taxon>Multicrustacea</taxon>
        <taxon>Malacostraca</taxon>
        <taxon>Eumalacostraca</taxon>
        <taxon>Eucarida</taxon>
        <taxon>Decapoda</taxon>
        <taxon>Pleocyemata</taxon>
        <taxon>Anomura</taxon>
        <taxon>Galatheoidea</taxon>
        <taxon>Porcellanidae</taxon>
        <taxon>Petrolisthes</taxon>
    </lineage>
</organism>
<gene>
    <name evidence="2" type="ORF">Pcinc_011598</name>
</gene>
<sequence>MELFVYVRPSWRRGQEFGPGDYHSGPLAGPSGGSPGTPADKLAELLQLASPEDHERILRAAAMLSPESPSSRSPTGTHRRVAHCP</sequence>
<feature type="compositionally biased region" description="Polar residues" evidence="1">
    <location>
        <begin position="67"/>
        <end position="76"/>
    </location>
</feature>
<evidence type="ECO:0000256" key="1">
    <source>
        <dbReference type="SAM" id="MobiDB-lite"/>
    </source>
</evidence>
<protein>
    <submittedName>
        <fullName evidence="2">Uncharacterized protein</fullName>
    </submittedName>
</protein>
<feature type="region of interest" description="Disordered" evidence="1">
    <location>
        <begin position="13"/>
        <end position="40"/>
    </location>
</feature>
<dbReference type="AlphaFoldDB" id="A0AAE1G0J6"/>
<evidence type="ECO:0000313" key="3">
    <source>
        <dbReference type="Proteomes" id="UP001286313"/>
    </source>
</evidence>
<comment type="caution">
    <text evidence="2">The sequence shown here is derived from an EMBL/GenBank/DDBJ whole genome shotgun (WGS) entry which is preliminary data.</text>
</comment>
<proteinExistence type="predicted"/>
<dbReference type="Proteomes" id="UP001286313">
    <property type="component" value="Unassembled WGS sequence"/>
</dbReference>
<accession>A0AAE1G0J6</accession>
<dbReference type="EMBL" id="JAWQEG010000912">
    <property type="protein sequence ID" value="KAK3884112.1"/>
    <property type="molecule type" value="Genomic_DNA"/>
</dbReference>
<feature type="region of interest" description="Disordered" evidence="1">
    <location>
        <begin position="62"/>
        <end position="85"/>
    </location>
</feature>
<evidence type="ECO:0000313" key="2">
    <source>
        <dbReference type="EMBL" id="KAK3884112.1"/>
    </source>
</evidence>
<reference evidence="2" key="1">
    <citation type="submission" date="2023-10" db="EMBL/GenBank/DDBJ databases">
        <title>Genome assemblies of two species of porcelain crab, Petrolisthes cinctipes and Petrolisthes manimaculis (Anomura: Porcellanidae).</title>
        <authorList>
            <person name="Angst P."/>
        </authorList>
    </citation>
    <scope>NUCLEOTIDE SEQUENCE</scope>
    <source>
        <strain evidence="2">PB745_01</strain>
        <tissue evidence="2">Gill</tissue>
    </source>
</reference>
<keyword evidence="3" id="KW-1185">Reference proteome</keyword>